<keyword evidence="9" id="KW-1185">Reference proteome</keyword>
<sequence>MKNIFLYLSTVLIWGSTWLAIEFQLGEVAVEISLLYRFTLAALLMWTFCLIKKMPMKYDAKQHLFFILLAFFNFGANYLILYWAQNYLTSAMTSIAFSMLLLMNIINTRIFFGKPIAGRIYLGAIMGVVGIIVLFWHDLSDLSLSNEAVIGLLLSLGGTLAASFGNMISVRNSNANIGVLQGNAWGMLYSSILLFIYSLLSKAEFTISTSTSYWASLIYLSVFGTVIAFACYFALLKNIGPERASYVIVLFPLVAVVLSTYFEGFIWDSNTIIGFTCVLLGNAIVLTPTAKLKMLFNLSPVKETLKAEPELVVPRSAQ</sequence>
<dbReference type="InterPro" id="IPR037185">
    <property type="entry name" value="EmrE-like"/>
</dbReference>
<comment type="caution">
    <text evidence="8">The sequence shown here is derived from an EMBL/GenBank/DDBJ whole genome shotgun (WGS) entry which is preliminary data.</text>
</comment>
<dbReference type="AlphaFoldDB" id="A4CE35"/>
<dbReference type="RefSeq" id="WP_009839090.1">
    <property type="nucleotide sequence ID" value="NZ_AAOH01000007.1"/>
</dbReference>
<comment type="subcellular location">
    <subcellularLocation>
        <location evidence="1">Membrane</location>
        <topology evidence="1">Multi-pass membrane protein</topology>
    </subcellularLocation>
</comment>
<evidence type="ECO:0000256" key="1">
    <source>
        <dbReference type="ARBA" id="ARBA00004141"/>
    </source>
</evidence>
<evidence type="ECO:0000256" key="2">
    <source>
        <dbReference type="ARBA" id="ARBA00007362"/>
    </source>
</evidence>
<dbReference type="OrthoDB" id="2352272at2"/>
<feature type="domain" description="EamA" evidence="7">
    <location>
        <begin position="150"/>
        <end position="286"/>
    </location>
</feature>
<accession>A4CE35</accession>
<dbReference type="GO" id="GO:0016020">
    <property type="term" value="C:membrane"/>
    <property type="evidence" value="ECO:0007669"/>
    <property type="project" value="UniProtKB-SubCell"/>
</dbReference>
<dbReference type="Pfam" id="PF00892">
    <property type="entry name" value="EamA"/>
    <property type="match status" value="2"/>
</dbReference>
<evidence type="ECO:0000259" key="7">
    <source>
        <dbReference type="Pfam" id="PF00892"/>
    </source>
</evidence>
<evidence type="ECO:0000256" key="6">
    <source>
        <dbReference type="SAM" id="Phobius"/>
    </source>
</evidence>
<reference evidence="8 9" key="1">
    <citation type="submission" date="2006-02" db="EMBL/GenBank/DDBJ databases">
        <authorList>
            <person name="Moran M.A."/>
            <person name="Kjelleberg S."/>
            <person name="Egan S."/>
            <person name="Saunders N."/>
            <person name="Thomas T."/>
            <person name="Ferriera S."/>
            <person name="Johnson J."/>
            <person name="Kravitz S."/>
            <person name="Halpern A."/>
            <person name="Remington K."/>
            <person name="Beeson K."/>
            <person name="Tran B."/>
            <person name="Rogers Y.-H."/>
            <person name="Friedman R."/>
            <person name="Venter J.C."/>
        </authorList>
    </citation>
    <scope>NUCLEOTIDE SEQUENCE [LARGE SCALE GENOMIC DNA]</scope>
    <source>
        <strain evidence="8 9">D2</strain>
    </source>
</reference>
<dbReference type="PANTHER" id="PTHR32322">
    <property type="entry name" value="INNER MEMBRANE TRANSPORTER"/>
    <property type="match status" value="1"/>
</dbReference>
<dbReference type="SUPFAM" id="SSF103481">
    <property type="entry name" value="Multidrug resistance efflux transporter EmrE"/>
    <property type="match status" value="2"/>
</dbReference>
<keyword evidence="5 6" id="KW-0472">Membrane</keyword>
<feature type="transmembrane region" description="Helical" evidence="6">
    <location>
        <begin position="182"/>
        <end position="200"/>
    </location>
</feature>
<dbReference type="HOGENOM" id="CLU_033863_5_3_6"/>
<evidence type="ECO:0000256" key="4">
    <source>
        <dbReference type="ARBA" id="ARBA00022989"/>
    </source>
</evidence>
<dbReference type="eggNOG" id="COG0697">
    <property type="taxonomic scope" value="Bacteria"/>
</dbReference>
<evidence type="ECO:0000313" key="9">
    <source>
        <dbReference type="Proteomes" id="UP000006201"/>
    </source>
</evidence>
<keyword evidence="4 6" id="KW-1133">Transmembrane helix</keyword>
<dbReference type="Proteomes" id="UP000006201">
    <property type="component" value="Unassembled WGS sequence"/>
</dbReference>
<keyword evidence="3 6" id="KW-0812">Transmembrane</keyword>
<name>A4CE35_9GAMM</name>
<gene>
    <name evidence="8" type="ORF">PTD2_06135</name>
</gene>
<feature type="transmembrane region" description="Helical" evidence="6">
    <location>
        <begin position="148"/>
        <end position="170"/>
    </location>
</feature>
<feature type="domain" description="EamA" evidence="7">
    <location>
        <begin position="3"/>
        <end position="135"/>
    </location>
</feature>
<organism evidence="8 9">
    <name type="scientific">Pseudoalteromonas tunicata D2</name>
    <dbReference type="NCBI Taxonomy" id="87626"/>
    <lineage>
        <taxon>Bacteria</taxon>
        <taxon>Pseudomonadati</taxon>
        <taxon>Pseudomonadota</taxon>
        <taxon>Gammaproteobacteria</taxon>
        <taxon>Alteromonadales</taxon>
        <taxon>Pseudoalteromonadaceae</taxon>
        <taxon>Pseudoalteromonas</taxon>
    </lineage>
</organism>
<feature type="transmembrane region" description="Helical" evidence="6">
    <location>
        <begin position="118"/>
        <end position="136"/>
    </location>
</feature>
<feature type="transmembrane region" description="Helical" evidence="6">
    <location>
        <begin position="212"/>
        <end position="235"/>
    </location>
</feature>
<proteinExistence type="inferred from homology"/>
<dbReference type="PANTHER" id="PTHR32322:SF2">
    <property type="entry name" value="EAMA DOMAIN-CONTAINING PROTEIN"/>
    <property type="match status" value="1"/>
</dbReference>
<feature type="transmembrane region" description="Helical" evidence="6">
    <location>
        <begin position="63"/>
        <end position="81"/>
    </location>
</feature>
<comment type="similarity">
    <text evidence="2">Belongs to the EamA transporter family.</text>
</comment>
<evidence type="ECO:0000256" key="3">
    <source>
        <dbReference type="ARBA" id="ARBA00022692"/>
    </source>
</evidence>
<evidence type="ECO:0000313" key="8">
    <source>
        <dbReference type="EMBL" id="EAR27227.1"/>
    </source>
</evidence>
<protein>
    <submittedName>
        <fullName evidence="8">Putative integral inner membrane protein putative exporter</fullName>
    </submittedName>
</protein>
<dbReference type="EMBL" id="AAOH01000007">
    <property type="protein sequence ID" value="EAR27227.1"/>
    <property type="molecule type" value="Genomic_DNA"/>
</dbReference>
<dbReference type="InterPro" id="IPR000620">
    <property type="entry name" value="EamA_dom"/>
</dbReference>
<feature type="transmembrane region" description="Helical" evidence="6">
    <location>
        <begin position="87"/>
        <end position="106"/>
    </location>
</feature>
<evidence type="ECO:0000256" key="5">
    <source>
        <dbReference type="ARBA" id="ARBA00023136"/>
    </source>
</evidence>
<feature type="transmembrane region" description="Helical" evidence="6">
    <location>
        <begin position="35"/>
        <end position="51"/>
    </location>
</feature>
<feature type="transmembrane region" description="Helical" evidence="6">
    <location>
        <begin position="247"/>
        <end position="266"/>
    </location>
</feature>
<dbReference type="InterPro" id="IPR050638">
    <property type="entry name" value="AA-Vitamin_Transporters"/>
</dbReference>
<feature type="transmembrane region" description="Helical" evidence="6">
    <location>
        <begin position="272"/>
        <end position="290"/>
    </location>
</feature>